<feature type="region of interest" description="Disordered" evidence="1">
    <location>
        <begin position="124"/>
        <end position="147"/>
    </location>
</feature>
<name>A0AAP0BU61_9ASPA</name>
<organism evidence="2 3">
    <name type="scientific">Platanthera zijinensis</name>
    <dbReference type="NCBI Taxonomy" id="2320716"/>
    <lineage>
        <taxon>Eukaryota</taxon>
        <taxon>Viridiplantae</taxon>
        <taxon>Streptophyta</taxon>
        <taxon>Embryophyta</taxon>
        <taxon>Tracheophyta</taxon>
        <taxon>Spermatophyta</taxon>
        <taxon>Magnoliopsida</taxon>
        <taxon>Liliopsida</taxon>
        <taxon>Asparagales</taxon>
        <taxon>Orchidaceae</taxon>
        <taxon>Orchidoideae</taxon>
        <taxon>Orchideae</taxon>
        <taxon>Orchidinae</taxon>
        <taxon>Platanthera</taxon>
    </lineage>
</organism>
<keyword evidence="3" id="KW-1185">Reference proteome</keyword>
<evidence type="ECO:0000313" key="3">
    <source>
        <dbReference type="Proteomes" id="UP001418222"/>
    </source>
</evidence>
<dbReference type="Proteomes" id="UP001418222">
    <property type="component" value="Unassembled WGS sequence"/>
</dbReference>
<reference evidence="2 3" key="1">
    <citation type="journal article" date="2022" name="Nat. Plants">
        <title>Genomes of leafy and leafless Platanthera orchids illuminate the evolution of mycoheterotrophy.</title>
        <authorList>
            <person name="Li M.H."/>
            <person name="Liu K.W."/>
            <person name="Li Z."/>
            <person name="Lu H.C."/>
            <person name="Ye Q.L."/>
            <person name="Zhang D."/>
            <person name="Wang J.Y."/>
            <person name="Li Y.F."/>
            <person name="Zhong Z.M."/>
            <person name="Liu X."/>
            <person name="Yu X."/>
            <person name="Liu D.K."/>
            <person name="Tu X.D."/>
            <person name="Liu B."/>
            <person name="Hao Y."/>
            <person name="Liao X.Y."/>
            <person name="Jiang Y.T."/>
            <person name="Sun W.H."/>
            <person name="Chen J."/>
            <person name="Chen Y.Q."/>
            <person name="Ai Y."/>
            <person name="Zhai J.W."/>
            <person name="Wu S.S."/>
            <person name="Zhou Z."/>
            <person name="Hsiao Y.Y."/>
            <person name="Wu W.L."/>
            <person name="Chen Y.Y."/>
            <person name="Lin Y.F."/>
            <person name="Hsu J.L."/>
            <person name="Li C.Y."/>
            <person name="Wang Z.W."/>
            <person name="Zhao X."/>
            <person name="Zhong W.Y."/>
            <person name="Ma X.K."/>
            <person name="Ma L."/>
            <person name="Huang J."/>
            <person name="Chen G.Z."/>
            <person name="Huang M.Z."/>
            <person name="Huang L."/>
            <person name="Peng D.H."/>
            <person name="Luo Y.B."/>
            <person name="Zou S.Q."/>
            <person name="Chen S.P."/>
            <person name="Lan S."/>
            <person name="Tsai W.C."/>
            <person name="Van de Peer Y."/>
            <person name="Liu Z.J."/>
        </authorList>
    </citation>
    <scope>NUCLEOTIDE SEQUENCE [LARGE SCALE GENOMIC DNA]</scope>
    <source>
        <strain evidence="2">Lor287</strain>
    </source>
</reference>
<dbReference type="AlphaFoldDB" id="A0AAP0BU61"/>
<evidence type="ECO:0000256" key="1">
    <source>
        <dbReference type="SAM" id="MobiDB-lite"/>
    </source>
</evidence>
<accession>A0AAP0BU61</accession>
<proteinExistence type="predicted"/>
<comment type="caution">
    <text evidence="2">The sequence shown here is derived from an EMBL/GenBank/DDBJ whole genome shotgun (WGS) entry which is preliminary data.</text>
</comment>
<protein>
    <submittedName>
        <fullName evidence="2">Uncharacterized protein</fullName>
    </submittedName>
</protein>
<dbReference type="EMBL" id="JBBWWQ010000003">
    <property type="protein sequence ID" value="KAK8950883.1"/>
    <property type="molecule type" value="Genomic_DNA"/>
</dbReference>
<evidence type="ECO:0000313" key="2">
    <source>
        <dbReference type="EMBL" id="KAK8950883.1"/>
    </source>
</evidence>
<sequence length="242" mass="27312">MLIGPDAVTIRNLQQVIVPLWEPREEELLMYWWKEFAECSEGPNGSSRTSDSRDVSIWDELYVVEEERVGVPVKGGLYEVHNNFGIRAIFPPLLVVPRQTTPSLVVCNGSCIAFPRRHVWSSARNASVAPPPPQPKRGPRASLSTTSRPVHCERLRAISATPSASFSVYARFLRTRVTPLGSNSSIINDYHPQDRSRQLPHHNFRSPHADFAVLFSYKLAGSHIFFPVLSLILEQHAFLYRA</sequence>
<gene>
    <name evidence="2" type="ORF">KSP39_PZI004347</name>
</gene>